<protein>
    <recommendedName>
        <fullName evidence="6">Peptidase A1 domain-containing protein</fullName>
    </recommendedName>
</protein>
<dbReference type="GO" id="GO:0004190">
    <property type="term" value="F:aspartic-type endopeptidase activity"/>
    <property type="evidence" value="ECO:0007669"/>
    <property type="project" value="InterPro"/>
</dbReference>
<dbReference type="InterPro" id="IPR033121">
    <property type="entry name" value="PEPTIDASE_A1"/>
</dbReference>
<evidence type="ECO:0000259" key="6">
    <source>
        <dbReference type="PROSITE" id="PS51767"/>
    </source>
</evidence>
<proteinExistence type="inferred from homology"/>
<evidence type="ECO:0000256" key="1">
    <source>
        <dbReference type="ARBA" id="ARBA00007447"/>
    </source>
</evidence>
<evidence type="ECO:0000256" key="2">
    <source>
        <dbReference type="PIRSR" id="PIRSR601461-2"/>
    </source>
</evidence>
<feature type="chain" id="PRO_5002199682" description="Peptidase A1 domain-containing protein" evidence="5">
    <location>
        <begin position="23"/>
        <end position="1430"/>
    </location>
</feature>
<feature type="signal peptide" evidence="5">
    <location>
        <begin position="1"/>
        <end position="22"/>
    </location>
</feature>
<feature type="compositionally biased region" description="Polar residues" evidence="3">
    <location>
        <begin position="1401"/>
        <end position="1415"/>
    </location>
</feature>
<dbReference type="InterPro" id="IPR021109">
    <property type="entry name" value="Peptidase_aspartic_dom_sf"/>
</dbReference>
<dbReference type="SUPFAM" id="SSF50630">
    <property type="entry name" value="Acid proteases"/>
    <property type="match status" value="1"/>
</dbReference>
<evidence type="ECO:0000313" key="7">
    <source>
        <dbReference type="EMBL" id="GAN05552.1"/>
    </source>
</evidence>
<dbReference type="PROSITE" id="PS51767">
    <property type="entry name" value="PEPTIDASE_A1"/>
    <property type="match status" value="1"/>
</dbReference>
<dbReference type="OrthoDB" id="432528at2759"/>
<feature type="region of interest" description="Disordered" evidence="3">
    <location>
        <begin position="1396"/>
        <end position="1415"/>
    </location>
</feature>
<dbReference type="PANTHER" id="PTHR47966:SF51">
    <property type="entry name" value="BETA-SITE APP-CLEAVING ENZYME, ISOFORM A-RELATED"/>
    <property type="match status" value="1"/>
</dbReference>
<dbReference type="EMBL" id="DF836384">
    <property type="protein sequence ID" value="GAN05552.1"/>
    <property type="molecule type" value="Genomic_DNA"/>
</dbReference>
<dbReference type="InterPro" id="IPR015915">
    <property type="entry name" value="Kelch-typ_b-propeller"/>
</dbReference>
<name>A0A0C9MQI1_9FUNG</name>
<feature type="transmembrane region" description="Helical" evidence="4">
    <location>
        <begin position="1199"/>
        <end position="1226"/>
    </location>
</feature>
<feature type="disulfide bond" evidence="2">
    <location>
        <begin position="337"/>
        <end position="381"/>
    </location>
</feature>
<dbReference type="PANTHER" id="PTHR47966">
    <property type="entry name" value="BETA-SITE APP-CLEAVING ENZYME, ISOFORM A-RELATED"/>
    <property type="match status" value="1"/>
</dbReference>
<dbReference type="Gene3D" id="2.40.70.10">
    <property type="entry name" value="Acid Proteases"/>
    <property type="match status" value="2"/>
</dbReference>
<dbReference type="STRING" id="91626.A0A0C9MQI1"/>
<evidence type="ECO:0000256" key="5">
    <source>
        <dbReference type="SAM" id="SignalP"/>
    </source>
</evidence>
<evidence type="ECO:0000256" key="3">
    <source>
        <dbReference type="SAM" id="MobiDB-lite"/>
    </source>
</evidence>
<feature type="domain" description="Peptidase A1" evidence="6">
    <location>
        <begin position="58"/>
        <end position="418"/>
    </location>
</feature>
<keyword evidence="4" id="KW-0472">Membrane</keyword>
<dbReference type="Proteomes" id="UP000053815">
    <property type="component" value="Unassembled WGS sequence"/>
</dbReference>
<keyword evidence="5" id="KW-0732">Signal</keyword>
<dbReference type="CDD" id="cd05471">
    <property type="entry name" value="pepsin_like"/>
    <property type="match status" value="1"/>
</dbReference>
<dbReference type="Gene3D" id="2.120.10.80">
    <property type="entry name" value="Kelch-type beta propeller"/>
    <property type="match status" value="1"/>
</dbReference>
<evidence type="ECO:0000313" key="8">
    <source>
        <dbReference type="Proteomes" id="UP000053815"/>
    </source>
</evidence>
<dbReference type="Pfam" id="PF00026">
    <property type="entry name" value="Asp"/>
    <property type="match status" value="2"/>
</dbReference>
<keyword evidence="8" id="KW-1185">Reference proteome</keyword>
<organism evidence="7">
    <name type="scientific">Mucor ambiguus</name>
    <dbReference type="NCBI Taxonomy" id="91626"/>
    <lineage>
        <taxon>Eukaryota</taxon>
        <taxon>Fungi</taxon>
        <taxon>Fungi incertae sedis</taxon>
        <taxon>Mucoromycota</taxon>
        <taxon>Mucoromycotina</taxon>
        <taxon>Mucoromycetes</taxon>
        <taxon>Mucorales</taxon>
        <taxon>Mucorineae</taxon>
        <taxon>Mucoraceae</taxon>
        <taxon>Mucor</taxon>
    </lineage>
</organism>
<dbReference type="SUPFAM" id="SSF117281">
    <property type="entry name" value="Kelch motif"/>
    <property type="match status" value="1"/>
</dbReference>
<dbReference type="Pfam" id="PF24681">
    <property type="entry name" value="Kelch_KLHDC2_KLHL20_DRC7"/>
    <property type="match status" value="1"/>
</dbReference>
<dbReference type="InterPro" id="IPR034164">
    <property type="entry name" value="Pepsin-like_dom"/>
</dbReference>
<reference evidence="7" key="1">
    <citation type="submission" date="2014-09" db="EMBL/GenBank/DDBJ databases">
        <title>Draft genome sequence of an oleaginous Mucoromycotina fungus Mucor ambiguus NBRC6742.</title>
        <authorList>
            <person name="Takeda I."/>
            <person name="Yamane N."/>
            <person name="Morita T."/>
            <person name="Tamano K."/>
            <person name="Machida M."/>
            <person name="Baker S."/>
            <person name="Koike H."/>
        </authorList>
    </citation>
    <scope>NUCLEOTIDE SEQUENCE</scope>
    <source>
        <strain evidence="7">NBRC 6742</strain>
    </source>
</reference>
<gene>
    <name evidence="7" type="ORF">MAM1_0095d05023</name>
</gene>
<accession>A0A0C9MQI1</accession>
<feature type="transmembrane region" description="Helical" evidence="4">
    <location>
        <begin position="869"/>
        <end position="893"/>
    </location>
</feature>
<keyword evidence="2" id="KW-1015">Disulfide bond</keyword>
<dbReference type="InterPro" id="IPR001461">
    <property type="entry name" value="Aspartic_peptidase_A1"/>
</dbReference>
<comment type="similarity">
    <text evidence="1">Belongs to the peptidase A1 family.</text>
</comment>
<keyword evidence="4" id="KW-1133">Transmembrane helix</keyword>
<evidence type="ECO:0000256" key="4">
    <source>
        <dbReference type="SAM" id="Phobius"/>
    </source>
</evidence>
<keyword evidence="4" id="KW-0812">Transmembrane</keyword>
<sequence>MINKANYIAWTTALAIIPSIQAAVTFPSFPTIQDQIFNFPKYDLHPPRIPLKYIRGVPTLPFSIGTPNQEFIGIFDTASPVTWVMSDQCKSSACLAEADNEKFHASQSSTNYKFPLRVDLSYLDGTHVQLKPELDVMKFANIPFPPHLIAEAYQVDYPKGYLPPANARLGMGDFGSIDWTKTKFNLDAAEIPSALAPGFFKSRRAAGDDRYSTGAANTGSSNFRKRGPFLDSILDSFFWILGIDDSLYTGPIYQLPLAPVSGLSSPFWKIPVEGFRFHYTNTSASKPDQQFSFQKGAYGKVYSSSPVLTVPKATADAMNKAIGAVYNEALNLYTISCTAYTTAPSLVFQFGAGIDAEIPPQQYIYKLEEDRPNSGVSSDSCYSAISGGSDDINVFLGGPFFRSFYLVYQFSGQSVGVAESIAHVGKVYPRSFTPSFIKQFLPPQYDSPSFIFTSIKSLERMDTQQSPKWISNNENPNTAISKGVSIIGGSCSVTINNTIYLYGFSKPTTASFSKNITSNVWSIAPNEIVSHTPLTSLAVNSISSNLTSQGVSELQPYLPYAQGIASKSLDEVIILALSIQDQFDMESLNQSSISRHQNATDKASQGIPFSVYRFDLNTRDYWTQIASSSTVAPVYRREHSITLSPSKDTMFLFGGVNSTHPQQDFWTYSLLTFQWKKLEIPSDIKPRCGHTTSMMSDGRMIFIGGYDCSKLLQLQMFDMTDVAIFDAIMLVWTSSPEIKGIVPKPRLFHSAIVAGGGQDNVQAPYHTYIGSQRDQLEDMTAILDTNSWTWRIPPSSIHQPLPQSHASISIVNNTKVVFGFGVNYQTIYDNFHVFDMSKQTWEPPSGAGGLGERSIVNSIFNKNGVITNAVLWIILGCLLSTVVVSYIIAIWTFGLKRFHMKVYTAYRAVKKEIWKPRVGEPGWAESSRLLLKTLFLMLFMYLIFTLSTQVLNSPIIDQLSYESNVKFCFEQWEQANDPIIRCTTDFGGQCSNFFYQLPKKSNAEGTSTVCFLFRAPTTFKLGLTSKRSLESSGSFLKFDYYSTNDKNSTLIFSEDQQVKIELYNKLHDPNLELYRSTLNQTMTNATFLAFEWNSNEEENMYRSESDLAGQAAKNAYRLSTRLMSTISFELIKRISLKSSIWNYIGIAPSVSTRYEIDTMTASESFPLEYNPLSSSVQPFGSLHVFPANYQIKVLREQKAFAFINAIGIFGGLFGLLFSLQTCLFGYRPRSPWGYMHRWSFGQFRSSLINGLHTNFFPSTMKAFTNHRYLSMVQPSSPVQPLQQHMSDYSIASSSHSSQHPRADYFLPANTTMSSTSKHGLHPLIIPTLETTSNTNCLLSPSPIINFSEMKGKRGSELRMALIEERIYTLERLFQAYYIDDEIFRSLDRALQADRRKAADASSFSPSVCNASQSSSEVALEKRRVVKKENV</sequence>
<dbReference type="GO" id="GO:0006508">
    <property type="term" value="P:proteolysis"/>
    <property type="evidence" value="ECO:0007669"/>
    <property type="project" value="InterPro"/>
</dbReference>